<feature type="transmembrane region" description="Helical" evidence="1">
    <location>
        <begin position="17"/>
        <end position="36"/>
    </location>
</feature>
<keyword evidence="1" id="KW-0472">Membrane</keyword>
<sequence length="71" mass="7855">MTPDELDRSRSLRIRRYTVLSLFWMATAAVFVIVNYTTTLNVVAGVVSCVLAALILAGFAVALRLKQPQSR</sequence>
<protein>
    <submittedName>
        <fullName evidence="2">Uncharacterized protein</fullName>
    </submittedName>
</protein>
<proteinExistence type="predicted"/>
<gene>
    <name evidence="2" type="ORF">ITJ42_15485</name>
</gene>
<keyword evidence="1" id="KW-1133">Transmembrane helix</keyword>
<dbReference type="Proteomes" id="UP000634579">
    <property type="component" value="Unassembled WGS sequence"/>
</dbReference>
<name>A0A8I0SD65_9MICO</name>
<dbReference type="RefSeq" id="WP_194676199.1">
    <property type="nucleotide sequence ID" value="NZ_JADKRP010000006.1"/>
</dbReference>
<reference evidence="2 3" key="1">
    <citation type="submission" date="2020-10" db="EMBL/GenBank/DDBJ databases">
        <title>Draft genome sequences of plant-associated actinobacteria.</title>
        <authorList>
            <person name="Tarlachkov S.V."/>
            <person name="Starodumova I.P."/>
            <person name="Dorofeeva L.V."/>
            <person name="Prisyazhnaya N.V."/>
            <person name="Roubtsova T.V."/>
            <person name="Chizhov V.N."/>
            <person name="Nadler S.A."/>
            <person name="Subbotin S.A."/>
            <person name="Evtushenko L.I."/>
        </authorList>
    </citation>
    <scope>NUCLEOTIDE SEQUENCE [LARGE SCALE GENOMIC DNA]</scope>
    <source>
        <strain evidence="2 3">VKM Ac-2886</strain>
    </source>
</reference>
<evidence type="ECO:0000313" key="3">
    <source>
        <dbReference type="Proteomes" id="UP000634579"/>
    </source>
</evidence>
<organism evidence="2 3">
    <name type="scientific">Clavibacter phaseoli</name>
    <dbReference type="NCBI Taxonomy" id="1734031"/>
    <lineage>
        <taxon>Bacteria</taxon>
        <taxon>Bacillati</taxon>
        <taxon>Actinomycetota</taxon>
        <taxon>Actinomycetes</taxon>
        <taxon>Micrococcales</taxon>
        <taxon>Microbacteriaceae</taxon>
        <taxon>Clavibacter</taxon>
    </lineage>
</organism>
<evidence type="ECO:0000256" key="1">
    <source>
        <dbReference type="SAM" id="Phobius"/>
    </source>
</evidence>
<keyword evidence="3" id="KW-1185">Reference proteome</keyword>
<evidence type="ECO:0000313" key="2">
    <source>
        <dbReference type="EMBL" id="MBF4632621.1"/>
    </source>
</evidence>
<keyword evidence="1" id="KW-0812">Transmembrane</keyword>
<feature type="transmembrane region" description="Helical" evidence="1">
    <location>
        <begin position="42"/>
        <end position="63"/>
    </location>
</feature>
<dbReference type="AlphaFoldDB" id="A0A8I0SD65"/>
<accession>A0A8I0SD65</accession>
<comment type="caution">
    <text evidence="2">The sequence shown here is derived from an EMBL/GenBank/DDBJ whole genome shotgun (WGS) entry which is preliminary data.</text>
</comment>
<dbReference type="EMBL" id="JADKRP010000006">
    <property type="protein sequence ID" value="MBF4632621.1"/>
    <property type="molecule type" value="Genomic_DNA"/>
</dbReference>